<protein>
    <submittedName>
        <fullName evidence="1">WLM domain-containing protein</fullName>
    </submittedName>
</protein>
<comment type="caution">
    <text evidence="1">The sequence shown here is derived from an EMBL/GenBank/DDBJ whole genome shotgun (WGS) entry which is preliminary data.</text>
</comment>
<accession>A0ACB8ULI7</accession>
<gene>
    <name evidence="1" type="ORF">BDY19DRAFT_1002578</name>
</gene>
<evidence type="ECO:0000313" key="2">
    <source>
        <dbReference type="Proteomes" id="UP001055072"/>
    </source>
</evidence>
<evidence type="ECO:0000313" key="1">
    <source>
        <dbReference type="EMBL" id="KAI0095226.1"/>
    </source>
</evidence>
<dbReference type="EMBL" id="MU274900">
    <property type="protein sequence ID" value="KAI0095226.1"/>
    <property type="molecule type" value="Genomic_DNA"/>
</dbReference>
<proteinExistence type="predicted"/>
<dbReference type="Proteomes" id="UP001055072">
    <property type="component" value="Unassembled WGS sequence"/>
</dbReference>
<name>A0ACB8ULI7_9APHY</name>
<reference evidence="1" key="1">
    <citation type="journal article" date="2021" name="Environ. Microbiol.">
        <title>Gene family expansions and transcriptome signatures uncover fungal adaptations to wood decay.</title>
        <authorList>
            <person name="Hage H."/>
            <person name="Miyauchi S."/>
            <person name="Viragh M."/>
            <person name="Drula E."/>
            <person name="Min B."/>
            <person name="Chaduli D."/>
            <person name="Navarro D."/>
            <person name="Favel A."/>
            <person name="Norest M."/>
            <person name="Lesage-Meessen L."/>
            <person name="Balint B."/>
            <person name="Merenyi Z."/>
            <person name="de Eugenio L."/>
            <person name="Morin E."/>
            <person name="Martinez A.T."/>
            <person name="Baldrian P."/>
            <person name="Stursova M."/>
            <person name="Martinez M.J."/>
            <person name="Novotny C."/>
            <person name="Magnuson J.K."/>
            <person name="Spatafora J.W."/>
            <person name="Maurice S."/>
            <person name="Pangilinan J."/>
            <person name="Andreopoulos W."/>
            <person name="LaButti K."/>
            <person name="Hundley H."/>
            <person name="Na H."/>
            <person name="Kuo A."/>
            <person name="Barry K."/>
            <person name="Lipzen A."/>
            <person name="Henrissat B."/>
            <person name="Riley R."/>
            <person name="Ahrendt S."/>
            <person name="Nagy L.G."/>
            <person name="Grigoriev I.V."/>
            <person name="Martin F."/>
            <person name="Rosso M.N."/>
        </authorList>
    </citation>
    <scope>NUCLEOTIDE SEQUENCE</scope>
    <source>
        <strain evidence="1">CBS 384.51</strain>
    </source>
</reference>
<keyword evidence="2" id="KW-1185">Reference proteome</keyword>
<sequence length="401" mass="44464">MSGALVKSHTHLKDRPHADRASQILQRVASLVKPVMKKHKWTLLVLSEFFPDSPNLLVSIVRGSIVDIGSTKPLSDVNGGQKILLRLRPPHAPDAFYDEDHIIGTMLHELAHNVHGAHDEKFYQLLSELEDEYEALKQSGYDGEGFHAKGTRLGQFVSHNLPPHLARQRALEAAENRRRIDTLMGRARRLGGPVLTRNMSPSELAAQAAERRIRDEKTCASGDVASREVEKAARESIRDEVIDLTADSDTEVIIIDERLSTGDTSKVAVEKPRKSRTPSSTNTPSPRSDSPGGYHSKRPSSQLRSTPLPKQRTPPPSPMVLTNERTNPSGTWRDKESWACPRCTLVNEPLTIQCAACRLIRPLSLTPDEGWTCISCGETGMPHMFWSCRSCGTIKQQSVCS</sequence>
<organism evidence="1 2">
    <name type="scientific">Irpex rosettiformis</name>
    <dbReference type="NCBI Taxonomy" id="378272"/>
    <lineage>
        <taxon>Eukaryota</taxon>
        <taxon>Fungi</taxon>
        <taxon>Dikarya</taxon>
        <taxon>Basidiomycota</taxon>
        <taxon>Agaricomycotina</taxon>
        <taxon>Agaricomycetes</taxon>
        <taxon>Polyporales</taxon>
        <taxon>Irpicaceae</taxon>
        <taxon>Irpex</taxon>
    </lineage>
</organism>